<name>A0A9X2A994_9FLAO</name>
<comment type="caution">
    <text evidence="3">The sequence shown here is derived from an EMBL/GenBank/DDBJ whole genome shotgun (WGS) entry which is preliminary data.</text>
</comment>
<feature type="signal peptide" evidence="1">
    <location>
        <begin position="1"/>
        <end position="23"/>
    </location>
</feature>
<evidence type="ECO:0000259" key="2">
    <source>
        <dbReference type="Pfam" id="PF13767"/>
    </source>
</evidence>
<dbReference type="RefSeq" id="WP_240100762.1">
    <property type="nucleotide sequence ID" value="NZ_JAJSON010000030.1"/>
</dbReference>
<dbReference type="Proteomes" id="UP001139344">
    <property type="component" value="Unassembled WGS sequence"/>
</dbReference>
<keyword evidence="4" id="KW-1185">Reference proteome</keyword>
<gene>
    <name evidence="3" type="ORF">LU635_16845</name>
</gene>
<evidence type="ECO:0000313" key="4">
    <source>
        <dbReference type="Proteomes" id="UP001139344"/>
    </source>
</evidence>
<dbReference type="EMBL" id="JAJSON010000030">
    <property type="protein sequence ID" value="MCG9973322.1"/>
    <property type="molecule type" value="Genomic_DNA"/>
</dbReference>
<proteinExistence type="predicted"/>
<sequence length="156" mass="18271">MKLTKLFSSLLLVFIMGSTSVMAQTPTMPQPQEKIEVSDSELTQFAQVFQQMRMINQKAQQEMIAVVQDEEFELQRFNEIHQAKMDPNKEVETSEEEDKKYELVVAELETIQPKFQKEMQEVISESELSMERYQQVAMALRTDAELQKRLQEIMQS</sequence>
<reference evidence="3" key="1">
    <citation type="submission" date="2021-12" db="EMBL/GenBank/DDBJ databases">
        <title>Description of Gramella crocea sp. nov., a new bacterium isolated from activated sludge.</title>
        <authorList>
            <person name="Zhang X."/>
        </authorList>
    </citation>
    <scope>NUCLEOTIDE SEQUENCE</scope>
    <source>
        <strain evidence="3">YB25</strain>
    </source>
</reference>
<protein>
    <submittedName>
        <fullName evidence="3">DUF4168 domain-containing protein</fullName>
    </submittedName>
</protein>
<feature type="chain" id="PRO_5040796809" evidence="1">
    <location>
        <begin position="24"/>
        <end position="156"/>
    </location>
</feature>
<dbReference type="AlphaFoldDB" id="A0A9X2A994"/>
<dbReference type="InterPro" id="IPR025433">
    <property type="entry name" value="DUF4168"/>
</dbReference>
<feature type="domain" description="DUF4168" evidence="2">
    <location>
        <begin position="38"/>
        <end position="149"/>
    </location>
</feature>
<evidence type="ECO:0000256" key="1">
    <source>
        <dbReference type="SAM" id="SignalP"/>
    </source>
</evidence>
<organism evidence="3 4">
    <name type="scientific">Christiangramia crocea</name>
    <dbReference type="NCBI Taxonomy" id="2904124"/>
    <lineage>
        <taxon>Bacteria</taxon>
        <taxon>Pseudomonadati</taxon>
        <taxon>Bacteroidota</taxon>
        <taxon>Flavobacteriia</taxon>
        <taxon>Flavobacteriales</taxon>
        <taxon>Flavobacteriaceae</taxon>
        <taxon>Christiangramia</taxon>
    </lineage>
</organism>
<evidence type="ECO:0000313" key="3">
    <source>
        <dbReference type="EMBL" id="MCG9973322.1"/>
    </source>
</evidence>
<dbReference type="Pfam" id="PF13767">
    <property type="entry name" value="DUF4168"/>
    <property type="match status" value="1"/>
</dbReference>
<accession>A0A9X2A994</accession>
<keyword evidence="1" id="KW-0732">Signal</keyword>